<dbReference type="AlphaFoldDB" id="A0A8T0FZA5"/>
<protein>
    <submittedName>
        <fullName evidence="1">Uncharacterized protein</fullName>
    </submittedName>
</protein>
<sequence length="88" mass="9669">MERTPKRLRHRGSPLDAVQHDPCRRSTILRDDAAHAATHHCVLAISARNPNPARCTKKASFGSKVNGRTQCDECSVMSSCNSPNLRSS</sequence>
<reference evidence="1" key="2">
    <citation type="submission" date="2020-06" db="EMBL/GenBank/DDBJ databases">
        <authorList>
            <person name="Sheffer M."/>
        </authorList>
    </citation>
    <scope>NUCLEOTIDE SEQUENCE</scope>
</reference>
<accession>A0A8T0FZA5</accession>
<comment type="caution">
    <text evidence="1">The sequence shown here is derived from an EMBL/GenBank/DDBJ whole genome shotgun (WGS) entry which is preliminary data.</text>
</comment>
<evidence type="ECO:0000313" key="2">
    <source>
        <dbReference type="Proteomes" id="UP000807504"/>
    </source>
</evidence>
<dbReference type="Proteomes" id="UP000807504">
    <property type="component" value="Unassembled WGS sequence"/>
</dbReference>
<evidence type="ECO:0000313" key="1">
    <source>
        <dbReference type="EMBL" id="KAF8794213.1"/>
    </source>
</evidence>
<reference evidence="1" key="1">
    <citation type="journal article" date="2020" name="bioRxiv">
        <title>Chromosome-level reference genome of the European wasp spider Argiope bruennichi: a resource for studies on range expansion and evolutionary adaptation.</title>
        <authorList>
            <person name="Sheffer M.M."/>
            <person name="Hoppe A."/>
            <person name="Krehenwinkel H."/>
            <person name="Uhl G."/>
            <person name="Kuss A.W."/>
            <person name="Jensen L."/>
            <person name="Jensen C."/>
            <person name="Gillespie R.G."/>
            <person name="Hoff K.J."/>
            <person name="Prost S."/>
        </authorList>
    </citation>
    <scope>NUCLEOTIDE SEQUENCE</scope>
</reference>
<proteinExistence type="predicted"/>
<organism evidence="1 2">
    <name type="scientific">Argiope bruennichi</name>
    <name type="common">Wasp spider</name>
    <name type="synonym">Aranea bruennichi</name>
    <dbReference type="NCBI Taxonomy" id="94029"/>
    <lineage>
        <taxon>Eukaryota</taxon>
        <taxon>Metazoa</taxon>
        <taxon>Ecdysozoa</taxon>
        <taxon>Arthropoda</taxon>
        <taxon>Chelicerata</taxon>
        <taxon>Arachnida</taxon>
        <taxon>Araneae</taxon>
        <taxon>Araneomorphae</taxon>
        <taxon>Entelegynae</taxon>
        <taxon>Araneoidea</taxon>
        <taxon>Araneidae</taxon>
        <taxon>Argiope</taxon>
    </lineage>
</organism>
<name>A0A8T0FZA5_ARGBR</name>
<gene>
    <name evidence="1" type="ORF">HNY73_002214</name>
</gene>
<dbReference type="EMBL" id="JABXBU010000002">
    <property type="protein sequence ID" value="KAF8794213.1"/>
    <property type="molecule type" value="Genomic_DNA"/>
</dbReference>
<keyword evidence="2" id="KW-1185">Reference proteome</keyword>